<evidence type="ECO:0000313" key="4">
    <source>
        <dbReference type="Proteomes" id="UP000655225"/>
    </source>
</evidence>
<keyword evidence="4" id="KW-1185">Reference proteome</keyword>
<proteinExistence type="predicted"/>
<keyword evidence="2" id="KW-0472">Membrane</keyword>
<feature type="compositionally biased region" description="Low complexity" evidence="1">
    <location>
        <begin position="1197"/>
        <end position="1212"/>
    </location>
</feature>
<keyword evidence="2" id="KW-0812">Transmembrane</keyword>
<name>A0A834Z1U9_TETSI</name>
<dbReference type="InterPro" id="IPR037490">
    <property type="entry name" value="WAP"/>
</dbReference>
<dbReference type="OMA" id="EIYQIVF"/>
<dbReference type="PANTHER" id="PTHR33883:SF7">
    <property type="entry name" value="OS04G0521600 PROTEIN"/>
    <property type="match status" value="1"/>
</dbReference>
<comment type="caution">
    <text evidence="3">The sequence shown here is derived from an EMBL/GenBank/DDBJ whole genome shotgun (WGS) entry which is preliminary data.</text>
</comment>
<dbReference type="PANTHER" id="PTHR33883">
    <property type="entry name" value="WPP DOMAIN-ASSOCIATED PROTEIN"/>
    <property type="match status" value="1"/>
</dbReference>
<evidence type="ECO:0000256" key="2">
    <source>
        <dbReference type="SAM" id="Phobius"/>
    </source>
</evidence>
<evidence type="ECO:0008006" key="5">
    <source>
        <dbReference type="Google" id="ProtNLM"/>
    </source>
</evidence>
<accession>A0A834Z1U9</accession>
<dbReference type="Proteomes" id="UP000655225">
    <property type="component" value="Unassembled WGS sequence"/>
</dbReference>
<feature type="region of interest" description="Disordered" evidence="1">
    <location>
        <begin position="1150"/>
        <end position="1244"/>
    </location>
</feature>
<evidence type="ECO:0000313" key="3">
    <source>
        <dbReference type="EMBL" id="KAF8396578.1"/>
    </source>
</evidence>
<gene>
    <name evidence="3" type="ORF">HHK36_018202</name>
</gene>
<feature type="compositionally biased region" description="Pro residues" evidence="1">
    <location>
        <begin position="1179"/>
        <end position="1196"/>
    </location>
</feature>
<reference evidence="3 4" key="1">
    <citation type="submission" date="2020-04" db="EMBL/GenBank/DDBJ databases">
        <title>Plant Genome Project.</title>
        <authorList>
            <person name="Zhang R.-G."/>
        </authorList>
    </citation>
    <scope>NUCLEOTIDE SEQUENCE [LARGE SCALE GENOMIC DNA]</scope>
    <source>
        <strain evidence="3">YNK0</strain>
        <tissue evidence="3">Leaf</tissue>
    </source>
</reference>
<evidence type="ECO:0000256" key="1">
    <source>
        <dbReference type="SAM" id="MobiDB-lite"/>
    </source>
</evidence>
<feature type="transmembrane region" description="Helical" evidence="2">
    <location>
        <begin position="1249"/>
        <end position="1269"/>
    </location>
</feature>
<protein>
    <recommendedName>
        <fullName evidence="5">WPP domain-associated protein</fullName>
    </recommendedName>
</protein>
<dbReference type="OrthoDB" id="1868826at2759"/>
<keyword evidence="2" id="KW-1133">Transmembrane helix</keyword>
<dbReference type="EMBL" id="JABCRI010000012">
    <property type="protein sequence ID" value="KAF8396578.1"/>
    <property type="molecule type" value="Genomic_DNA"/>
</dbReference>
<sequence length="1290" mass="146489">MEEFVEGLGCRLRVSGMVADSIMMGIVNSAMEEAFDKACAKEGDIERLNEKSRFCVLAVMQLEWCLKFVQEETDGYVVESSREREKLVSDLTETRDRIQGRLEETEVAISDKDRELTERLENELRLRQALDLREVELSSLRDNLELERTKSEGVQEFILSNRVGGDESRDGDFCELKNSVDQQFWNIKQKLEDERINLTKGMRKMSQGPSNTLNLEPDSKLVEGERNRNIDSKKIDLYENDKGCAVKPPNCSLRPEVNIGFEQMGSDIDILKETLDLAFGLMDNAISLSEVGPMEQQWRWTIEKDTTAVVLKGFMWDLQENFKTRVKEVKRQVPMELLIENWSELMNEITSLHHELEFLINQNKVQVKSGKGNDSSAPPPQIDVGCKIISQKTRGKPFPVCDNVSSVDRYSKFDNASTKIEEADHMEKIPGEDPSGNGSQFVAKMIKNHESIIRKKSEELNLLKVEIFREKDGSSVRNDKEPDCLMKMVEDIIVRLDSVIKGNAKLGVTLDDHRRVHENELKGMEKFPEEVGNMSGCYLSDADLSEEMRILKLEIEESNLQTMIMEETYVIIVKGLMKELHLELYNHDIESLIREDICKIIFSNILKEWNEDTENNNIESHIREEINHIVFSEAVKDFGCHRGFAITAHEDVGNEGNFLEYSPSTNKLFQNIEGLIREDVCTVFLREMINGWNKTLENYNVESLVREEIYGTVFIETVKDMKTTANFALTQCQEGIKPDKFQEDVPSTSKKFQSLESLVREDVHTVFFSEMVKEWKMELENYDMESLIREDIYRIAISEAVKDVNIFLIESEETRNRDDFLEDLPSANKLFKSPEVSEKENLIQKLGSLSKCFEVEEDLMLSVSSEIMEKSVLLDHVDLENEEFDECSIHCEGMSVEKDDALGSMSNKLEKALQQLLMSKVILRELGSSLGIKVGDLEGVHDQLTPIEGIVQDRQHSIFLPENNEKEQLNSFNPMVTTLREFPELLVDFECMVHEKIGWNIWRLDEVKYQLDPLVELVASLRKKELLYREAFMRRCYDLQKAEAEVDLLGDQVEALLGLLEKIYITLNHYSPVLQHYFGIVDILKLMKEKLSGIAADLRFSYSIVEKNFSSSFEDRRKLWSLDMARLVRLCFSLLLVFLLAELTTSVDPPEISPGPAPEIGDHSPNPQPPSPHIGAPASEPPLPDISSPPAPPPADHAPGTSPTPSSPGSSPTPSPSDFGDINHESSDSGGDGLESKGSSGGLKGGQKAGIVVGVIIGACLIGFGGLVYKKRRDNIRRTEYGYGVRREFL</sequence>
<organism evidence="3 4">
    <name type="scientific">Tetracentron sinense</name>
    <name type="common">Spur-leaf</name>
    <dbReference type="NCBI Taxonomy" id="13715"/>
    <lineage>
        <taxon>Eukaryota</taxon>
        <taxon>Viridiplantae</taxon>
        <taxon>Streptophyta</taxon>
        <taxon>Embryophyta</taxon>
        <taxon>Tracheophyta</taxon>
        <taxon>Spermatophyta</taxon>
        <taxon>Magnoliopsida</taxon>
        <taxon>Trochodendrales</taxon>
        <taxon>Trochodendraceae</taxon>
        <taxon>Tetracentron</taxon>
    </lineage>
</organism>